<dbReference type="OMA" id="REEFFRM"/>
<reference evidence="4 5" key="2">
    <citation type="journal article" date="2017" name="Genome Biol.">
        <title>New reference genome sequences of hot pepper reveal the massive evolution of plant disease-resistance genes by retroduplication.</title>
        <authorList>
            <person name="Kim S."/>
            <person name="Park J."/>
            <person name="Yeom S.I."/>
            <person name="Kim Y.M."/>
            <person name="Seo E."/>
            <person name="Kim K.T."/>
            <person name="Kim M.S."/>
            <person name="Lee J.M."/>
            <person name="Cheong K."/>
            <person name="Shin H.S."/>
            <person name="Kim S.B."/>
            <person name="Han K."/>
            <person name="Lee J."/>
            <person name="Park M."/>
            <person name="Lee H.A."/>
            <person name="Lee H.Y."/>
            <person name="Lee Y."/>
            <person name="Oh S."/>
            <person name="Lee J.H."/>
            <person name="Choi E."/>
            <person name="Choi E."/>
            <person name="Lee S.E."/>
            <person name="Jeon J."/>
            <person name="Kim H."/>
            <person name="Choi G."/>
            <person name="Song H."/>
            <person name="Lee J."/>
            <person name="Lee S.C."/>
            <person name="Kwon J.K."/>
            <person name="Lee H.Y."/>
            <person name="Koo N."/>
            <person name="Hong Y."/>
            <person name="Kim R.W."/>
            <person name="Kang W.H."/>
            <person name="Huh J.H."/>
            <person name="Kang B.C."/>
            <person name="Yang T.J."/>
            <person name="Lee Y.H."/>
            <person name="Bennetzen J.L."/>
            <person name="Choi D."/>
        </authorList>
    </citation>
    <scope>NUCLEOTIDE SEQUENCE [LARGE SCALE GENOMIC DNA]</scope>
    <source>
        <strain evidence="5">cv. CM334</strain>
    </source>
</reference>
<dbReference type="Pfam" id="PF01813">
    <property type="entry name" value="ATP-synt_D"/>
    <property type="match status" value="1"/>
</dbReference>
<comment type="similarity">
    <text evidence="1">Belongs to the V-ATPase D subunit family.</text>
</comment>
<gene>
    <name evidence="4" type="ORF">T459_03025</name>
</gene>
<dbReference type="FunFam" id="1.10.287.3240:FF:000003">
    <property type="entry name" value="V-type proton ATPase subunit D"/>
    <property type="match status" value="1"/>
</dbReference>
<dbReference type="KEGG" id="cann:107843272"/>
<evidence type="ECO:0000256" key="3">
    <source>
        <dbReference type="ARBA" id="ARBA00023065"/>
    </source>
</evidence>
<keyword evidence="5" id="KW-1185">Reference proteome</keyword>
<dbReference type="Gene3D" id="1.10.287.3240">
    <property type="match status" value="1"/>
</dbReference>
<dbReference type="GO" id="GO:0005774">
    <property type="term" value="C:vacuolar membrane"/>
    <property type="evidence" value="ECO:0000318"/>
    <property type="project" value="GO_Central"/>
</dbReference>
<dbReference type="InterPro" id="IPR002699">
    <property type="entry name" value="V_ATPase_D"/>
</dbReference>
<name>A0A1U8E721_CAPAN</name>
<keyword evidence="3" id="KW-0406">Ion transport</keyword>
<dbReference type="SMR" id="A0A1U8E721"/>
<dbReference type="STRING" id="4072.A0A1U8E721"/>
<organism evidence="4 5">
    <name type="scientific">Capsicum annuum</name>
    <name type="common">Capsicum pepper</name>
    <dbReference type="NCBI Taxonomy" id="4072"/>
    <lineage>
        <taxon>Eukaryota</taxon>
        <taxon>Viridiplantae</taxon>
        <taxon>Streptophyta</taxon>
        <taxon>Embryophyta</taxon>
        <taxon>Tracheophyta</taxon>
        <taxon>Spermatophyta</taxon>
        <taxon>Magnoliopsida</taxon>
        <taxon>eudicotyledons</taxon>
        <taxon>Gunneridae</taxon>
        <taxon>Pentapetalae</taxon>
        <taxon>asterids</taxon>
        <taxon>lamiids</taxon>
        <taxon>Solanales</taxon>
        <taxon>Solanaceae</taxon>
        <taxon>Solanoideae</taxon>
        <taxon>Capsiceae</taxon>
        <taxon>Capsicum</taxon>
    </lineage>
</organism>
<dbReference type="Gramene" id="PHT95143">
    <property type="protein sequence ID" value="PHT95143"/>
    <property type="gene ID" value="T459_03025"/>
</dbReference>
<proteinExistence type="inferred from homology"/>
<comment type="caution">
    <text evidence="4">The sequence shown here is derived from an EMBL/GenBank/DDBJ whole genome shotgun (WGS) entry which is preliminary data.</text>
</comment>
<evidence type="ECO:0000313" key="4">
    <source>
        <dbReference type="EMBL" id="PHT95143.1"/>
    </source>
</evidence>
<dbReference type="GO" id="GO:0033176">
    <property type="term" value="C:proton-transporting V-type ATPase complex"/>
    <property type="evidence" value="ECO:0000318"/>
    <property type="project" value="GO_Central"/>
</dbReference>
<accession>A0A1U8E719</accession>
<dbReference type="NCBIfam" id="TIGR00309">
    <property type="entry name" value="V_ATPase_subD"/>
    <property type="match status" value="1"/>
</dbReference>
<evidence type="ECO:0000313" key="5">
    <source>
        <dbReference type="Proteomes" id="UP000222542"/>
    </source>
</evidence>
<dbReference type="GO" id="GO:0046961">
    <property type="term" value="F:proton-transporting ATPase activity, rotational mechanism"/>
    <property type="evidence" value="ECO:0007669"/>
    <property type="project" value="InterPro"/>
</dbReference>
<keyword evidence="2" id="KW-0813">Transport</keyword>
<reference evidence="4 5" key="1">
    <citation type="journal article" date="2014" name="Nat. Genet.">
        <title>Genome sequence of the hot pepper provides insights into the evolution of pungency in Capsicum species.</title>
        <authorList>
            <person name="Kim S."/>
            <person name="Park M."/>
            <person name="Yeom S.I."/>
            <person name="Kim Y.M."/>
            <person name="Lee J.M."/>
            <person name="Lee H.A."/>
            <person name="Seo E."/>
            <person name="Choi J."/>
            <person name="Cheong K."/>
            <person name="Kim K.T."/>
            <person name="Jung K."/>
            <person name="Lee G.W."/>
            <person name="Oh S.K."/>
            <person name="Bae C."/>
            <person name="Kim S.B."/>
            <person name="Lee H.Y."/>
            <person name="Kim S.Y."/>
            <person name="Kim M.S."/>
            <person name="Kang B.C."/>
            <person name="Jo Y.D."/>
            <person name="Yang H.B."/>
            <person name="Jeong H.J."/>
            <person name="Kang W.H."/>
            <person name="Kwon J.K."/>
            <person name="Shin C."/>
            <person name="Lim J.Y."/>
            <person name="Park J.H."/>
            <person name="Huh J.H."/>
            <person name="Kim J.S."/>
            <person name="Kim B.D."/>
            <person name="Cohen O."/>
            <person name="Paran I."/>
            <person name="Suh M.C."/>
            <person name="Lee S.B."/>
            <person name="Kim Y.K."/>
            <person name="Shin Y."/>
            <person name="Noh S.J."/>
            <person name="Park J."/>
            <person name="Seo Y.S."/>
            <person name="Kwon S.Y."/>
            <person name="Kim H.A."/>
            <person name="Park J.M."/>
            <person name="Kim H.J."/>
            <person name="Choi S.B."/>
            <person name="Bosland P.W."/>
            <person name="Reeves G."/>
            <person name="Jo S.H."/>
            <person name="Lee B.W."/>
            <person name="Cho H.T."/>
            <person name="Choi H.S."/>
            <person name="Lee M.S."/>
            <person name="Yu Y."/>
            <person name="Do Choi Y."/>
            <person name="Park B.S."/>
            <person name="van Deynze A."/>
            <person name="Ashrafi H."/>
            <person name="Hill T."/>
            <person name="Kim W.T."/>
            <person name="Pai H.S."/>
            <person name="Ahn H.K."/>
            <person name="Yeam I."/>
            <person name="Giovannoni J.J."/>
            <person name="Rose J.K."/>
            <person name="Sorensen I."/>
            <person name="Lee S.J."/>
            <person name="Kim R.W."/>
            <person name="Choi I.Y."/>
            <person name="Choi B.S."/>
            <person name="Lim J.S."/>
            <person name="Lee Y.H."/>
            <person name="Choi D."/>
        </authorList>
    </citation>
    <scope>NUCLEOTIDE SEQUENCE [LARGE SCALE GENOMIC DNA]</scope>
    <source>
        <strain evidence="5">cv. CM334</strain>
    </source>
</reference>
<sequence>MSGQSQRLNVVPTVTMLGVIKARLVGATRGHALLKKKSDALTVQFRQILKKIVSTKESMGDVMKNSSFALTEAKYSAGENIKHVVLENVQNATLKVRSRQENIAGVKLPKFEHFSEGETKNDLTGLARGGQQVQACRAAYVKSIELLVELASLQTSFLTLDEAIKTTNRRVNALENVVKPRLENTVIYIKGELDELEREDFFRLKKIQGYKKREVEKQAASAKLYAEEKAAEEISLREGISLGSAHNLLSHSSQRDEDIIF</sequence>
<dbReference type="PANTHER" id="PTHR11671">
    <property type="entry name" value="V-TYPE ATP SYNTHASE SUBUNIT D"/>
    <property type="match status" value="1"/>
</dbReference>
<dbReference type="AlphaFoldDB" id="A0A1U8E721"/>
<evidence type="ECO:0000256" key="1">
    <source>
        <dbReference type="ARBA" id="ARBA00005850"/>
    </source>
</evidence>
<evidence type="ECO:0000256" key="2">
    <source>
        <dbReference type="ARBA" id="ARBA00022448"/>
    </source>
</evidence>
<dbReference type="OrthoDB" id="7676488at2759"/>
<protein>
    <submittedName>
        <fullName evidence="4">V-type proton ATPase subunit D</fullName>
    </submittedName>
</protein>
<dbReference type="EMBL" id="AYRZ02000001">
    <property type="protein sequence ID" value="PHT95143.1"/>
    <property type="molecule type" value="Genomic_DNA"/>
</dbReference>
<accession>A0A1U8E721</accession>
<dbReference type="Proteomes" id="UP000222542">
    <property type="component" value="Unassembled WGS sequence"/>
</dbReference>